<dbReference type="PROSITE" id="PS51725">
    <property type="entry name" value="ABM"/>
    <property type="match status" value="1"/>
</dbReference>
<dbReference type="SUPFAM" id="SSF54909">
    <property type="entry name" value="Dimeric alpha+beta barrel"/>
    <property type="match status" value="1"/>
</dbReference>
<dbReference type="RefSeq" id="WP_021238956.1">
    <property type="nucleotide sequence ID" value="NZ_ATHO01000130.1"/>
</dbReference>
<protein>
    <recommendedName>
        <fullName evidence="1">ABM domain-containing protein</fullName>
    </recommendedName>
</protein>
<dbReference type="AlphaFoldDB" id="T0GWA0"/>
<dbReference type="Pfam" id="PF03992">
    <property type="entry name" value="ABM"/>
    <property type="match status" value="1"/>
</dbReference>
<dbReference type="PATRIC" id="fig|1329909.3.peg.2720"/>
<evidence type="ECO:0000313" key="3">
    <source>
        <dbReference type="Proteomes" id="UP000015525"/>
    </source>
</evidence>
<evidence type="ECO:0000313" key="2">
    <source>
        <dbReference type="EMBL" id="EQB04223.1"/>
    </source>
</evidence>
<organism evidence="2 3">
    <name type="scientific">Sphingobium quisquiliarum P25</name>
    <dbReference type="NCBI Taxonomy" id="1329909"/>
    <lineage>
        <taxon>Bacteria</taxon>
        <taxon>Pseudomonadati</taxon>
        <taxon>Pseudomonadota</taxon>
        <taxon>Alphaproteobacteria</taxon>
        <taxon>Sphingomonadales</taxon>
        <taxon>Sphingomonadaceae</taxon>
        <taxon>Sphingobium</taxon>
    </lineage>
</organism>
<dbReference type="InterPro" id="IPR011008">
    <property type="entry name" value="Dimeric_a/b-barrel"/>
</dbReference>
<reference evidence="2 3" key="1">
    <citation type="journal article" date="2013" name="Genome Announc.">
        <title>Draft Genome Sequence of Sphingobium quisquiliarum Strain P25T, a Novel Hexachlorocyclohexane (HCH)-Degrading Bacterium Isolated from an HCH Dumpsite.</title>
        <authorList>
            <person name="Kumar Singh A."/>
            <person name="Sangwan N."/>
            <person name="Sharma A."/>
            <person name="Gupta V."/>
            <person name="Khurana J.P."/>
            <person name="Lal R."/>
        </authorList>
    </citation>
    <scope>NUCLEOTIDE SEQUENCE [LARGE SCALE GENOMIC DNA]</scope>
    <source>
        <strain evidence="2 3">P25</strain>
    </source>
</reference>
<sequence>MIYEVASLTIDPAKAQAFEKAVAQAAPLFRDAQGCRSMSLERVIENPARYQLVVGWDRLEDHMEHFRASPAFQQWRALAGPFFAAPPEVVHTARAADFF</sequence>
<comment type="caution">
    <text evidence="2">The sequence shown here is derived from an EMBL/GenBank/DDBJ whole genome shotgun (WGS) entry which is preliminary data.</text>
</comment>
<dbReference type="Gene3D" id="3.30.70.100">
    <property type="match status" value="1"/>
</dbReference>
<accession>T0GWA0</accession>
<dbReference type="InterPro" id="IPR007138">
    <property type="entry name" value="ABM_dom"/>
</dbReference>
<proteinExistence type="predicted"/>
<feature type="domain" description="ABM" evidence="1">
    <location>
        <begin position="2"/>
        <end position="91"/>
    </location>
</feature>
<evidence type="ECO:0000259" key="1">
    <source>
        <dbReference type="PROSITE" id="PS51725"/>
    </source>
</evidence>
<dbReference type="EMBL" id="ATHO01000130">
    <property type="protein sequence ID" value="EQB04223.1"/>
    <property type="molecule type" value="Genomic_DNA"/>
</dbReference>
<dbReference type="Proteomes" id="UP000015525">
    <property type="component" value="Unassembled WGS sequence"/>
</dbReference>
<name>T0GWA0_9SPHN</name>
<keyword evidence="3" id="KW-1185">Reference proteome</keyword>
<gene>
    <name evidence="2" type="ORF">L288_14185</name>
</gene>